<name>A0A194SAR6_RHOGW</name>
<dbReference type="RefSeq" id="XP_018273862.1">
    <property type="nucleotide sequence ID" value="XM_018413949.1"/>
</dbReference>
<gene>
    <name evidence="2" type="ORF">RHOBADRAFT_41811</name>
</gene>
<dbReference type="OrthoDB" id="2523323at2759"/>
<evidence type="ECO:0000313" key="3">
    <source>
        <dbReference type="Proteomes" id="UP000053890"/>
    </source>
</evidence>
<protein>
    <submittedName>
        <fullName evidence="2">Uncharacterized protein</fullName>
    </submittedName>
</protein>
<organism evidence="2 3">
    <name type="scientific">Rhodotorula graminis (strain WP1)</name>
    <dbReference type="NCBI Taxonomy" id="578459"/>
    <lineage>
        <taxon>Eukaryota</taxon>
        <taxon>Fungi</taxon>
        <taxon>Dikarya</taxon>
        <taxon>Basidiomycota</taxon>
        <taxon>Pucciniomycotina</taxon>
        <taxon>Microbotryomycetes</taxon>
        <taxon>Sporidiobolales</taxon>
        <taxon>Sporidiobolaceae</taxon>
        <taxon>Rhodotorula</taxon>
    </lineage>
</organism>
<dbReference type="Proteomes" id="UP000053890">
    <property type="component" value="Unassembled WGS sequence"/>
</dbReference>
<proteinExistence type="predicted"/>
<evidence type="ECO:0000256" key="1">
    <source>
        <dbReference type="SAM" id="MobiDB-lite"/>
    </source>
</evidence>
<feature type="region of interest" description="Disordered" evidence="1">
    <location>
        <begin position="1"/>
        <end position="61"/>
    </location>
</feature>
<dbReference type="OMA" id="GNDHHEG"/>
<feature type="region of interest" description="Disordered" evidence="1">
    <location>
        <begin position="74"/>
        <end position="110"/>
    </location>
</feature>
<dbReference type="EMBL" id="KQ474074">
    <property type="protein sequence ID" value="KPV77813.1"/>
    <property type="molecule type" value="Genomic_DNA"/>
</dbReference>
<accession>A0A194SAR6</accession>
<reference evidence="2 3" key="1">
    <citation type="journal article" date="2015" name="Front. Microbiol.">
        <title>Genome sequence of the plant growth promoting endophytic yeast Rhodotorula graminis WP1.</title>
        <authorList>
            <person name="Firrincieli A."/>
            <person name="Otillar R."/>
            <person name="Salamov A."/>
            <person name="Schmutz J."/>
            <person name="Khan Z."/>
            <person name="Redman R.S."/>
            <person name="Fleck N.D."/>
            <person name="Lindquist E."/>
            <person name="Grigoriev I.V."/>
            <person name="Doty S.L."/>
        </authorList>
    </citation>
    <scope>NUCLEOTIDE SEQUENCE [LARGE SCALE GENOMIC DNA]</scope>
    <source>
        <strain evidence="2 3">WP1</strain>
    </source>
</reference>
<dbReference type="AlphaFoldDB" id="A0A194SAR6"/>
<evidence type="ECO:0000313" key="2">
    <source>
        <dbReference type="EMBL" id="KPV77813.1"/>
    </source>
</evidence>
<feature type="compositionally biased region" description="Polar residues" evidence="1">
    <location>
        <begin position="84"/>
        <end position="100"/>
    </location>
</feature>
<keyword evidence="3" id="KW-1185">Reference proteome</keyword>
<dbReference type="GeneID" id="28974397"/>
<sequence length="110" mass="11343">MSNHTAQTGGPIGADRTTDHAANFKPDISTRIADAEQGAPTIGNDHHEGNSKPTALGKAGGKLEEVVGKAFGDGELQAKGAASQGKQPSAEQQMNRTSEQGGDLSYADRK</sequence>